<organism evidence="2 3">
    <name type="scientific">Novymonas esmeraldas</name>
    <dbReference type="NCBI Taxonomy" id="1808958"/>
    <lineage>
        <taxon>Eukaryota</taxon>
        <taxon>Discoba</taxon>
        <taxon>Euglenozoa</taxon>
        <taxon>Kinetoplastea</taxon>
        <taxon>Metakinetoplastina</taxon>
        <taxon>Trypanosomatida</taxon>
        <taxon>Trypanosomatidae</taxon>
        <taxon>Novymonas</taxon>
    </lineage>
</organism>
<evidence type="ECO:0000313" key="3">
    <source>
        <dbReference type="Proteomes" id="UP001430356"/>
    </source>
</evidence>
<feature type="region of interest" description="Disordered" evidence="1">
    <location>
        <begin position="133"/>
        <end position="203"/>
    </location>
</feature>
<feature type="compositionally biased region" description="Polar residues" evidence="1">
    <location>
        <begin position="633"/>
        <end position="643"/>
    </location>
</feature>
<name>A0AAW0F5G3_9TRYP</name>
<comment type="caution">
    <text evidence="2">The sequence shown here is derived from an EMBL/GenBank/DDBJ whole genome shotgun (WGS) entry which is preliminary data.</text>
</comment>
<feature type="region of interest" description="Disordered" evidence="1">
    <location>
        <begin position="35"/>
        <end position="95"/>
    </location>
</feature>
<keyword evidence="3" id="KW-1185">Reference proteome</keyword>
<feature type="compositionally biased region" description="Polar residues" evidence="1">
    <location>
        <begin position="611"/>
        <end position="622"/>
    </location>
</feature>
<sequence>MGDHGEDDYDVIDDGGYYYVGVVEERVNCSTVPTPPHGDAARSPTTAAAILPPLPPNTSRTPDAVSSVACPPMSGRTSSARVTPTTNISGAGGNESASAATILAASGRLAGMLEPLPPGTAGTDKVHCMVLQPHPPPALAPPHVDDVGGAPTANSPNAAPPRRHTALHPASSPRKPTRQTAAVAAHPAAPHDAPTGTTAAHAPHRVPSYVRMERVSVSMHSAPAEVGSMDEGDDAHDTVKTTTVAVPERPVVVSRVSAHSTAASASSAAQRPGHASPAPGLGSRSISASGITSPPTLAATAPPSQSGAPAAAAAPPTPTSGTGSPQRRRARQSPSVDTEHPLVASALLPPSSLPPASGATHDGSATATPTRMRTPAEVPPWLAQVNTALMERTLAMAVVASQESDAISVPDSGLAQHRTVSQMSPSAEDWLNPCSRPTAAAVPGVSSYSRRGIRVGSPAGAMDTTAGWSTAASRAQLSAIDAGSVSSPGSVADANGGEGVSWLEGRRRYAAFAASVTATNGDNDSSAALEQPPSQRTSTAVSLRSTVENGDFIPISREQRAMTPHSQRCGSSGLPSLENSCVGDVEASLSGSGSGGLGRPPLAGARRASLNSQNAGSHSSDATMAPLRLRRGSNGSDSSTSAVGTAGKGVLAAMGGHTSTPPLPLPMASVARGGHAPAHPAPPASRAVHPVPSRSILSMATATTAPSLTSGELHRLCARPVSPLRMAVPTDSVFSSAPSLLSNNDGPSAVALPLARFPRYSLSSSTAGHPAGSSSAAAADVTATQRRASHTVAPSAAHEVRRNGPPVLSLAPQGRSAERERSRAVSLPSPLRPEAATVNVGGRPLPWYAPPALNSTPDPAQQQQQQQQQQQCGGESPYAPHDANDASYSHSDALASVSCATSAASLAAETQFVRYRN</sequence>
<dbReference type="EMBL" id="JAECZO010000014">
    <property type="protein sequence ID" value="KAK7201405.1"/>
    <property type="molecule type" value="Genomic_DNA"/>
</dbReference>
<reference evidence="2 3" key="1">
    <citation type="journal article" date="2021" name="MBio">
        <title>A New Model Trypanosomatid, Novymonas esmeraldas: Genomic Perception of Its 'Candidatus Pandoraea novymonadis' Endosymbiont.</title>
        <authorList>
            <person name="Zakharova A."/>
            <person name="Saura A."/>
            <person name="Butenko A."/>
            <person name="Podesvova L."/>
            <person name="Warmusova S."/>
            <person name="Kostygov A.Y."/>
            <person name="Nenarokova A."/>
            <person name="Lukes J."/>
            <person name="Opperdoes F.R."/>
            <person name="Yurchenko V."/>
        </authorList>
    </citation>
    <scope>NUCLEOTIDE SEQUENCE [LARGE SCALE GENOMIC DNA]</scope>
    <source>
        <strain evidence="2 3">E262AT.01</strain>
    </source>
</reference>
<feature type="compositionally biased region" description="Low complexity" evidence="1">
    <location>
        <begin position="763"/>
        <end position="779"/>
    </location>
</feature>
<feature type="compositionally biased region" description="Low complexity" evidence="1">
    <location>
        <begin position="255"/>
        <end position="269"/>
    </location>
</feature>
<feature type="compositionally biased region" description="Low complexity" evidence="1">
    <location>
        <begin position="292"/>
        <end position="325"/>
    </location>
</feature>
<evidence type="ECO:0000313" key="2">
    <source>
        <dbReference type="EMBL" id="KAK7201405.1"/>
    </source>
</evidence>
<feature type="region of interest" description="Disordered" evidence="1">
    <location>
        <begin position="762"/>
        <end position="889"/>
    </location>
</feature>
<feature type="region of interest" description="Disordered" evidence="1">
    <location>
        <begin position="255"/>
        <end position="375"/>
    </location>
</feature>
<feature type="compositionally biased region" description="Polar residues" evidence="1">
    <location>
        <begin position="519"/>
        <end position="548"/>
    </location>
</feature>
<proteinExistence type="predicted"/>
<feature type="compositionally biased region" description="Low complexity" evidence="1">
    <location>
        <begin position="670"/>
        <end position="690"/>
    </location>
</feature>
<gene>
    <name evidence="2" type="ORF">NESM_000203000</name>
</gene>
<feature type="compositionally biased region" description="Polar residues" evidence="1">
    <location>
        <begin position="75"/>
        <end position="88"/>
    </location>
</feature>
<dbReference type="AlphaFoldDB" id="A0AAW0F5G3"/>
<protein>
    <submittedName>
        <fullName evidence="2">Uncharacterized protein</fullName>
    </submittedName>
</protein>
<feature type="compositionally biased region" description="Low complexity" evidence="1">
    <location>
        <begin position="861"/>
        <end position="871"/>
    </location>
</feature>
<feature type="region of interest" description="Disordered" evidence="1">
    <location>
        <begin position="519"/>
        <end position="575"/>
    </location>
</feature>
<feature type="region of interest" description="Disordered" evidence="1">
    <location>
        <begin position="587"/>
        <end position="690"/>
    </location>
</feature>
<accession>A0AAW0F5G3</accession>
<dbReference type="Proteomes" id="UP001430356">
    <property type="component" value="Unassembled WGS sequence"/>
</dbReference>
<evidence type="ECO:0000256" key="1">
    <source>
        <dbReference type="SAM" id="MobiDB-lite"/>
    </source>
</evidence>
<feature type="compositionally biased region" description="Low complexity" evidence="1">
    <location>
        <begin position="341"/>
        <end position="375"/>
    </location>
</feature>
<feature type="compositionally biased region" description="Low complexity" evidence="1">
    <location>
        <begin position="180"/>
        <end position="201"/>
    </location>
</feature>
<feature type="compositionally biased region" description="Low complexity" evidence="1">
    <location>
        <begin position="599"/>
        <end position="610"/>
    </location>
</feature>
<feature type="compositionally biased region" description="Polar residues" evidence="1">
    <location>
        <begin position="564"/>
        <end position="575"/>
    </location>
</feature>